<evidence type="ECO:0000256" key="4">
    <source>
        <dbReference type="ARBA" id="ARBA00022989"/>
    </source>
</evidence>
<dbReference type="PANTHER" id="PTHR10994">
    <property type="entry name" value="RETICULON"/>
    <property type="match status" value="1"/>
</dbReference>
<dbReference type="OrthoDB" id="567788at2759"/>
<dbReference type="GO" id="GO:0009617">
    <property type="term" value="P:response to bacterium"/>
    <property type="evidence" value="ECO:0007669"/>
    <property type="project" value="InterPro"/>
</dbReference>
<keyword evidence="4 6" id="KW-1133">Transmembrane helix</keyword>
<dbReference type="PROSITE" id="PS50845">
    <property type="entry name" value="RETICULON"/>
    <property type="match status" value="1"/>
</dbReference>
<keyword evidence="5 6" id="KW-0472">Membrane</keyword>
<feature type="transmembrane region" description="Helical" evidence="6">
    <location>
        <begin position="100"/>
        <end position="119"/>
    </location>
</feature>
<sequence length="221" mass="24897">MSFRLGRKSKSSAASQKQLQSSAAPQKQLQSSAAPQKQLQSSAAPQTQVQSYVVPQTQVQTLLGDGMLADILLWRDVKLSAATVVGLSTVWFLFEVVGYNIVNLLCHVLIALMLILFIWKYLAKFFPGKVPAIYYIGITDSIFRFFHKQINLLIKRCYVISIGNNLKLFFMTIVALWLGSIIAKFCSTVNLLYTAFLCLVTLPIIYEKYGKHLNLNKFFKS</sequence>
<keyword evidence="2 6" id="KW-0812">Transmembrane</keyword>
<feature type="transmembrane region" description="Helical" evidence="6">
    <location>
        <begin position="191"/>
        <end position="209"/>
    </location>
</feature>
<evidence type="ECO:0000259" key="8">
    <source>
        <dbReference type="PROSITE" id="PS50845"/>
    </source>
</evidence>
<accession>A0A1S2Y0A7</accession>
<dbReference type="InterPro" id="IPR045064">
    <property type="entry name" value="Reticulon-like"/>
</dbReference>
<reference evidence="9" key="1">
    <citation type="journal article" date="2013" name="Nat. Biotechnol.">
        <title>Draft genome sequence of chickpea (Cicer arietinum) provides a resource for trait improvement.</title>
        <authorList>
            <person name="Varshney R.K."/>
            <person name="Song C."/>
            <person name="Saxena R.K."/>
            <person name="Azam S."/>
            <person name="Yu S."/>
            <person name="Sharpe A.G."/>
            <person name="Cannon S."/>
            <person name="Baek J."/>
            <person name="Rosen B.D."/>
            <person name="Tar'an B."/>
            <person name="Millan T."/>
            <person name="Zhang X."/>
            <person name="Ramsay L.D."/>
            <person name="Iwata A."/>
            <person name="Wang Y."/>
            <person name="Nelson W."/>
            <person name="Farmer A.D."/>
            <person name="Gaur P.M."/>
            <person name="Soderlund C."/>
            <person name="Penmetsa R.V."/>
            <person name="Xu C."/>
            <person name="Bharti A.K."/>
            <person name="He W."/>
            <person name="Winter P."/>
            <person name="Zhao S."/>
            <person name="Hane J.K."/>
            <person name="Carrasquilla-Garcia N."/>
            <person name="Condie J.A."/>
            <person name="Upadhyaya H.D."/>
            <person name="Luo M.C."/>
            <person name="Thudi M."/>
            <person name="Gowda C.L."/>
            <person name="Singh N.P."/>
            <person name="Lichtenzveig J."/>
            <person name="Gali K.K."/>
            <person name="Rubio J."/>
            <person name="Nadarajan N."/>
            <person name="Dolezel J."/>
            <person name="Bansal K.C."/>
            <person name="Xu X."/>
            <person name="Edwards D."/>
            <person name="Zhang G."/>
            <person name="Kahl G."/>
            <person name="Gil J."/>
            <person name="Singh K.B."/>
            <person name="Datta S.K."/>
            <person name="Jackson S.A."/>
            <person name="Wang J."/>
            <person name="Cook D.R."/>
        </authorList>
    </citation>
    <scope>NUCLEOTIDE SEQUENCE [LARGE SCALE GENOMIC DNA]</scope>
    <source>
        <strain evidence="9">cv. CDC Frontier</strain>
    </source>
</reference>
<keyword evidence="3 6" id="KW-0256">Endoplasmic reticulum</keyword>
<protein>
    <recommendedName>
        <fullName evidence="6">Reticulon-like protein</fullName>
    </recommendedName>
</protein>
<reference evidence="10" key="2">
    <citation type="submission" date="2025-08" db="UniProtKB">
        <authorList>
            <consortium name="RefSeq"/>
        </authorList>
    </citation>
    <scope>IDENTIFICATION</scope>
    <source>
        <tissue evidence="10">Etiolated seedlings</tissue>
    </source>
</reference>
<dbReference type="PANTHER" id="PTHR10994:SF157">
    <property type="entry name" value="RETICULON-LIKE PROTEIN B14"/>
    <property type="match status" value="1"/>
</dbReference>
<feature type="transmembrane region" description="Helical" evidence="6">
    <location>
        <begin position="166"/>
        <end position="185"/>
    </location>
</feature>
<name>A0A1S2Y0A7_CICAR</name>
<feature type="compositionally biased region" description="Basic residues" evidence="7">
    <location>
        <begin position="1"/>
        <end position="10"/>
    </location>
</feature>
<dbReference type="STRING" id="3827.A0A1S2Y0A7"/>
<dbReference type="AlphaFoldDB" id="A0A1S2Y0A7"/>
<feature type="region of interest" description="Disordered" evidence="7">
    <location>
        <begin position="1"/>
        <end position="38"/>
    </location>
</feature>
<dbReference type="Pfam" id="PF02453">
    <property type="entry name" value="Reticulon"/>
    <property type="match status" value="1"/>
</dbReference>
<evidence type="ECO:0000256" key="3">
    <source>
        <dbReference type="ARBA" id="ARBA00022824"/>
    </source>
</evidence>
<gene>
    <name evidence="10" type="primary">LOC101504262</name>
</gene>
<dbReference type="InterPro" id="IPR003388">
    <property type="entry name" value="Reticulon"/>
</dbReference>
<feature type="transmembrane region" description="Helical" evidence="6">
    <location>
        <begin position="77"/>
        <end position="94"/>
    </location>
</feature>
<dbReference type="PaxDb" id="3827-XP_004497279.1"/>
<evidence type="ECO:0000256" key="7">
    <source>
        <dbReference type="SAM" id="MobiDB-lite"/>
    </source>
</evidence>
<keyword evidence="9" id="KW-1185">Reference proteome</keyword>
<evidence type="ECO:0000313" key="9">
    <source>
        <dbReference type="Proteomes" id="UP000087171"/>
    </source>
</evidence>
<evidence type="ECO:0000313" key="10">
    <source>
        <dbReference type="RefSeq" id="XP_004497279.2"/>
    </source>
</evidence>
<feature type="domain" description="Reticulon" evidence="8">
    <location>
        <begin position="68"/>
        <end position="214"/>
    </location>
</feature>
<evidence type="ECO:0000256" key="5">
    <source>
        <dbReference type="ARBA" id="ARBA00023136"/>
    </source>
</evidence>
<dbReference type="eggNOG" id="KOG1792">
    <property type="taxonomic scope" value="Eukaryota"/>
</dbReference>
<evidence type="ECO:0000256" key="2">
    <source>
        <dbReference type="ARBA" id="ARBA00022692"/>
    </source>
</evidence>
<dbReference type="GO" id="GO:0005789">
    <property type="term" value="C:endoplasmic reticulum membrane"/>
    <property type="evidence" value="ECO:0007669"/>
    <property type="project" value="UniProtKB-SubCell"/>
</dbReference>
<comment type="subcellular location">
    <subcellularLocation>
        <location evidence="1 6">Endoplasmic reticulum membrane</location>
        <topology evidence="1 6">Multi-pass membrane protein</topology>
    </subcellularLocation>
</comment>
<dbReference type="RefSeq" id="XP_004497279.2">
    <property type="nucleotide sequence ID" value="XM_004497222.3"/>
</dbReference>
<dbReference type="Proteomes" id="UP000087171">
    <property type="component" value="Chromosome Ca4"/>
</dbReference>
<proteinExistence type="predicted"/>
<feature type="compositionally biased region" description="Low complexity" evidence="7">
    <location>
        <begin position="11"/>
        <end position="38"/>
    </location>
</feature>
<organism evidence="9 10">
    <name type="scientific">Cicer arietinum</name>
    <name type="common">Chickpea</name>
    <name type="synonym">Garbanzo</name>
    <dbReference type="NCBI Taxonomy" id="3827"/>
    <lineage>
        <taxon>Eukaryota</taxon>
        <taxon>Viridiplantae</taxon>
        <taxon>Streptophyta</taxon>
        <taxon>Embryophyta</taxon>
        <taxon>Tracheophyta</taxon>
        <taxon>Spermatophyta</taxon>
        <taxon>Magnoliopsida</taxon>
        <taxon>eudicotyledons</taxon>
        <taxon>Gunneridae</taxon>
        <taxon>Pentapetalae</taxon>
        <taxon>rosids</taxon>
        <taxon>fabids</taxon>
        <taxon>Fabales</taxon>
        <taxon>Fabaceae</taxon>
        <taxon>Papilionoideae</taxon>
        <taxon>50 kb inversion clade</taxon>
        <taxon>NPAAA clade</taxon>
        <taxon>Hologalegina</taxon>
        <taxon>IRL clade</taxon>
        <taxon>Cicereae</taxon>
        <taxon>Cicer</taxon>
    </lineage>
</organism>
<evidence type="ECO:0000256" key="6">
    <source>
        <dbReference type="RuleBase" id="RU363132"/>
    </source>
</evidence>
<evidence type="ECO:0000256" key="1">
    <source>
        <dbReference type="ARBA" id="ARBA00004477"/>
    </source>
</evidence>